<dbReference type="PANTHER" id="PTHR47816:SF4">
    <property type="entry name" value="RIBOSOMAL RNA SMALL SUBUNIT METHYLTRANSFERASE C"/>
    <property type="match status" value="1"/>
</dbReference>
<dbReference type="GO" id="GO:0052914">
    <property type="term" value="F:16S rRNA (guanine(1207)-N(2))-methyltransferase activity"/>
    <property type="evidence" value="ECO:0007669"/>
    <property type="project" value="UniProtKB-EC"/>
</dbReference>
<dbReference type="EC" id="2.1.1.172" evidence="6"/>
<evidence type="ECO:0000259" key="5">
    <source>
        <dbReference type="Pfam" id="PF05175"/>
    </source>
</evidence>
<name>A0A841I3E1_9DEIO</name>
<dbReference type="RefSeq" id="WP_183986861.1">
    <property type="nucleotide sequence ID" value="NZ_JACHHG010000006.1"/>
</dbReference>
<keyword evidence="3 6" id="KW-0489">Methyltransferase</keyword>
<dbReference type="EMBL" id="JACHHG010000006">
    <property type="protein sequence ID" value="MBB6098435.1"/>
    <property type="molecule type" value="Genomic_DNA"/>
</dbReference>
<dbReference type="AlphaFoldDB" id="A0A841I3E1"/>
<sequence>MYSDLYTARLPEEYAGLTLLTKAGVRGFPGLDEAQDLLMRVLEAPPLPLEGPLIDLTAMSGISGRLFDDLSPTLVERSCAALRVLRAQYADEEDVQVLAALPPDLSGEYATLLAVLPGDRGNEAVAELLRAAHRLARPGAVLYLAGDKNRGFERYFKWARTLFGEGEILERHKGLRIAALRNTAQTQPETEPPPSTYRFLDVTVASRPGVFSADRPDAASTLLLEHLGDVAGRRLLDLGCGTGLLGAVAARRGARVTLLDDDLGAVAASRDTLRLSGLEGRVLHSDVGSALGADERFDLVITNPPFHVGSDLVLEVAAEFIETAARHLEPGGELWLVANQFLPYEPLLQGWANPSEVARTRSFKLLRARRT</sequence>
<evidence type="ECO:0000313" key="6">
    <source>
        <dbReference type="EMBL" id="MBB6098435.1"/>
    </source>
</evidence>
<comment type="caution">
    <text evidence="6">The sequence shown here is derived from an EMBL/GenBank/DDBJ whole genome shotgun (WGS) entry which is preliminary data.</text>
</comment>
<dbReference type="InterPro" id="IPR046977">
    <property type="entry name" value="RsmC/RlmG"/>
</dbReference>
<dbReference type="CDD" id="cd02440">
    <property type="entry name" value="AdoMet_MTases"/>
    <property type="match status" value="1"/>
</dbReference>
<organism evidence="6 7">
    <name type="scientific">Deinobacterium chartae</name>
    <dbReference type="NCBI Taxonomy" id="521158"/>
    <lineage>
        <taxon>Bacteria</taxon>
        <taxon>Thermotogati</taxon>
        <taxon>Deinococcota</taxon>
        <taxon>Deinococci</taxon>
        <taxon>Deinococcales</taxon>
        <taxon>Deinococcaceae</taxon>
        <taxon>Deinobacterium</taxon>
    </lineage>
</organism>
<evidence type="ECO:0000256" key="2">
    <source>
        <dbReference type="ARBA" id="ARBA00022552"/>
    </source>
</evidence>
<accession>A0A841I3E1</accession>
<evidence type="ECO:0000256" key="1">
    <source>
        <dbReference type="ARBA" id="ARBA00022490"/>
    </source>
</evidence>
<dbReference type="InterPro" id="IPR002052">
    <property type="entry name" value="DNA_methylase_N6_adenine_CS"/>
</dbReference>
<proteinExistence type="predicted"/>
<evidence type="ECO:0000256" key="3">
    <source>
        <dbReference type="ARBA" id="ARBA00022603"/>
    </source>
</evidence>
<dbReference type="PANTHER" id="PTHR47816">
    <property type="entry name" value="RIBOSOMAL RNA SMALL SUBUNIT METHYLTRANSFERASE C"/>
    <property type="match status" value="1"/>
</dbReference>
<keyword evidence="4 6" id="KW-0808">Transferase</keyword>
<reference evidence="6 7" key="1">
    <citation type="submission" date="2020-08" db="EMBL/GenBank/DDBJ databases">
        <title>Genomic Encyclopedia of Type Strains, Phase IV (KMG-IV): sequencing the most valuable type-strain genomes for metagenomic binning, comparative biology and taxonomic classification.</title>
        <authorList>
            <person name="Goeker M."/>
        </authorList>
    </citation>
    <scope>NUCLEOTIDE SEQUENCE [LARGE SCALE GENOMIC DNA]</scope>
    <source>
        <strain evidence="6 7">DSM 21458</strain>
    </source>
</reference>
<dbReference type="Pfam" id="PF05175">
    <property type="entry name" value="MTS"/>
    <property type="match status" value="1"/>
</dbReference>
<gene>
    <name evidence="6" type="ORF">HNR42_001869</name>
</gene>
<dbReference type="InterPro" id="IPR029063">
    <property type="entry name" value="SAM-dependent_MTases_sf"/>
</dbReference>
<feature type="domain" description="Methyltransferase small" evidence="5">
    <location>
        <begin position="202"/>
        <end position="366"/>
    </location>
</feature>
<evidence type="ECO:0000313" key="7">
    <source>
        <dbReference type="Proteomes" id="UP000569951"/>
    </source>
</evidence>
<dbReference type="SUPFAM" id="SSF53335">
    <property type="entry name" value="S-adenosyl-L-methionine-dependent methyltransferases"/>
    <property type="match status" value="2"/>
</dbReference>
<keyword evidence="2" id="KW-0698">rRNA processing</keyword>
<protein>
    <submittedName>
        <fullName evidence="6">16S rRNA (Guanine1207-N2)-methyltransferase</fullName>
        <ecNumber evidence="6">2.1.1.172</ecNumber>
    </submittedName>
</protein>
<evidence type="ECO:0000256" key="4">
    <source>
        <dbReference type="ARBA" id="ARBA00022679"/>
    </source>
</evidence>
<keyword evidence="7" id="KW-1185">Reference proteome</keyword>
<dbReference type="Gene3D" id="3.40.50.150">
    <property type="entry name" value="Vaccinia Virus protein VP39"/>
    <property type="match status" value="2"/>
</dbReference>
<keyword evidence="1" id="KW-0963">Cytoplasm</keyword>
<dbReference type="InterPro" id="IPR007848">
    <property type="entry name" value="Small_mtfrase_dom"/>
</dbReference>
<dbReference type="PROSITE" id="PS00092">
    <property type="entry name" value="N6_MTASE"/>
    <property type="match status" value="1"/>
</dbReference>
<dbReference type="Proteomes" id="UP000569951">
    <property type="component" value="Unassembled WGS sequence"/>
</dbReference>
<dbReference type="GO" id="GO:0003676">
    <property type="term" value="F:nucleic acid binding"/>
    <property type="evidence" value="ECO:0007669"/>
    <property type="project" value="InterPro"/>
</dbReference>